<dbReference type="AlphaFoldDB" id="A0A0R1LX30"/>
<dbReference type="Pfam" id="PF00877">
    <property type="entry name" value="NLPC_P60"/>
    <property type="match status" value="1"/>
</dbReference>
<protein>
    <submittedName>
        <fullName evidence="7">p60 family protein</fullName>
    </submittedName>
</protein>
<dbReference type="PROSITE" id="PS51935">
    <property type="entry name" value="NLPC_P60"/>
    <property type="match status" value="1"/>
</dbReference>
<evidence type="ECO:0000256" key="4">
    <source>
        <dbReference type="ARBA" id="ARBA00022807"/>
    </source>
</evidence>
<comment type="caution">
    <text evidence="7">The sequence shown here is derived from an EMBL/GenBank/DDBJ whole genome shotgun (WGS) entry which is preliminary data.</text>
</comment>
<dbReference type="SUPFAM" id="SSF54001">
    <property type="entry name" value="Cysteine proteinases"/>
    <property type="match status" value="1"/>
</dbReference>
<evidence type="ECO:0000259" key="6">
    <source>
        <dbReference type="PROSITE" id="PS51935"/>
    </source>
</evidence>
<dbReference type="GO" id="GO:0008234">
    <property type="term" value="F:cysteine-type peptidase activity"/>
    <property type="evidence" value="ECO:0007669"/>
    <property type="project" value="UniProtKB-KW"/>
</dbReference>
<gene>
    <name evidence="7" type="ORF">FC20_GL001473</name>
</gene>
<dbReference type="PATRIC" id="fig|1293597.4.peg.1570"/>
<evidence type="ECO:0000313" key="8">
    <source>
        <dbReference type="Proteomes" id="UP000051074"/>
    </source>
</evidence>
<proteinExistence type="inferred from homology"/>
<keyword evidence="3" id="KW-0378">Hydrolase</keyword>
<evidence type="ECO:0000313" key="7">
    <source>
        <dbReference type="EMBL" id="KRL00215.1"/>
    </source>
</evidence>
<dbReference type="InterPro" id="IPR051202">
    <property type="entry name" value="Peptidase_C40"/>
</dbReference>
<dbReference type="eggNOG" id="COG0791">
    <property type="taxonomic scope" value="Bacteria"/>
</dbReference>
<dbReference type="PANTHER" id="PTHR47053">
    <property type="entry name" value="MUREIN DD-ENDOPEPTIDASE MEPH-RELATED"/>
    <property type="match status" value="1"/>
</dbReference>
<dbReference type="PANTHER" id="PTHR47053:SF1">
    <property type="entry name" value="MUREIN DD-ENDOPEPTIDASE MEPH-RELATED"/>
    <property type="match status" value="1"/>
</dbReference>
<feature type="domain" description="NlpC/P60" evidence="6">
    <location>
        <begin position="104"/>
        <end position="227"/>
    </location>
</feature>
<reference evidence="7 8" key="1">
    <citation type="journal article" date="2015" name="Genome Announc.">
        <title>Expanding the biotechnology potential of lactobacilli through comparative genomics of 213 strains and associated genera.</title>
        <authorList>
            <person name="Sun Z."/>
            <person name="Harris H.M."/>
            <person name="McCann A."/>
            <person name="Guo C."/>
            <person name="Argimon S."/>
            <person name="Zhang W."/>
            <person name="Yang X."/>
            <person name="Jeffery I.B."/>
            <person name="Cooney J.C."/>
            <person name="Kagawa T.F."/>
            <person name="Liu W."/>
            <person name="Song Y."/>
            <person name="Salvetti E."/>
            <person name="Wrobel A."/>
            <person name="Rasinkangas P."/>
            <person name="Parkhill J."/>
            <person name="Rea M.C."/>
            <person name="O'Sullivan O."/>
            <person name="Ritari J."/>
            <person name="Douillard F.P."/>
            <person name="Paul Ross R."/>
            <person name="Yang R."/>
            <person name="Briner A.E."/>
            <person name="Felis G.E."/>
            <person name="de Vos W.M."/>
            <person name="Barrangou R."/>
            <person name="Klaenhammer T.R."/>
            <person name="Caufield P.W."/>
            <person name="Cui Y."/>
            <person name="Zhang H."/>
            <person name="O'Toole P.W."/>
        </authorList>
    </citation>
    <scope>NUCLEOTIDE SEQUENCE [LARGE SCALE GENOMIC DNA]</scope>
    <source>
        <strain evidence="7 8">DSM 19284</strain>
    </source>
</reference>
<keyword evidence="2" id="KW-0645">Protease</keyword>
<comment type="similarity">
    <text evidence="1">Belongs to the peptidase C40 family.</text>
</comment>
<dbReference type="GO" id="GO:0006508">
    <property type="term" value="P:proteolysis"/>
    <property type="evidence" value="ECO:0007669"/>
    <property type="project" value="UniProtKB-KW"/>
</dbReference>
<evidence type="ECO:0000256" key="5">
    <source>
        <dbReference type="SAM" id="SignalP"/>
    </source>
</evidence>
<dbReference type="InterPro" id="IPR038765">
    <property type="entry name" value="Papain-like_cys_pep_sf"/>
</dbReference>
<feature type="chain" id="PRO_5038375110" evidence="5">
    <location>
        <begin position="25"/>
        <end position="227"/>
    </location>
</feature>
<name>A0A0R1LX30_9LACO</name>
<dbReference type="InterPro" id="IPR000064">
    <property type="entry name" value="NLP_P60_dom"/>
</dbReference>
<evidence type="ECO:0000256" key="3">
    <source>
        <dbReference type="ARBA" id="ARBA00022801"/>
    </source>
</evidence>
<dbReference type="Gene3D" id="3.90.1720.10">
    <property type="entry name" value="endopeptidase domain like (from Nostoc punctiforme)"/>
    <property type="match status" value="1"/>
</dbReference>
<dbReference type="Proteomes" id="UP000051074">
    <property type="component" value="Unassembled WGS sequence"/>
</dbReference>
<organism evidence="7 8">
    <name type="scientific">Lactobacillus equicursoris DSM 19284 = JCM 14600 = CIP 110162</name>
    <dbReference type="NCBI Taxonomy" id="1293597"/>
    <lineage>
        <taxon>Bacteria</taxon>
        <taxon>Bacillati</taxon>
        <taxon>Bacillota</taxon>
        <taxon>Bacilli</taxon>
        <taxon>Lactobacillales</taxon>
        <taxon>Lactobacillaceae</taxon>
        <taxon>Lactobacillus</taxon>
    </lineage>
</organism>
<dbReference type="EMBL" id="AZDU01000053">
    <property type="protein sequence ID" value="KRL00215.1"/>
    <property type="molecule type" value="Genomic_DNA"/>
</dbReference>
<keyword evidence="8" id="KW-1185">Reference proteome</keyword>
<keyword evidence="4" id="KW-0788">Thiol protease</keyword>
<feature type="signal peptide" evidence="5">
    <location>
        <begin position="1"/>
        <end position="24"/>
    </location>
</feature>
<evidence type="ECO:0000256" key="1">
    <source>
        <dbReference type="ARBA" id="ARBA00007074"/>
    </source>
</evidence>
<keyword evidence="5" id="KW-0732">Signal</keyword>
<accession>A0A0R1LX30</accession>
<evidence type="ECO:0000256" key="2">
    <source>
        <dbReference type="ARBA" id="ARBA00022670"/>
    </source>
</evidence>
<sequence>METMKKVITVLALFLSLLGAVSFADQADAATFKRVAYRGGKKLNIWNRSGAGKKIVGQVKSGQKLTLKATATYKGNLWYELKNNTWIMAANTVTTSKYASILKAAKQNKVVSLANKQVGKAYVWGATGPYSFDCSGLTQYVYKKTIGTYLPHYSVTQRYYGKTVSTKKLQKGDLLFFGSKSAPNHVGIYVGGGKFVHASSPTVGVIKSYVSTRKSSVFYPSSARRLI</sequence>